<protein>
    <submittedName>
        <fullName evidence="3">Uncharacterized protein</fullName>
    </submittedName>
</protein>
<proteinExistence type="predicted"/>
<organism evidence="3 4">
    <name type="scientific">Calicophoron daubneyi</name>
    <name type="common">Rumen fluke</name>
    <name type="synonym">Paramphistomum daubneyi</name>
    <dbReference type="NCBI Taxonomy" id="300641"/>
    <lineage>
        <taxon>Eukaryota</taxon>
        <taxon>Metazoa</taxon>
        <taxon>Spiralia</taxon>
        <taxon>Lophotrochozoa</taxon>
        <taxon>Platyhelminthes</taxon>
        <taxon>Trematoda</taxon>
        <taxon>Digenea</taxon>
        <taxon>Plagiorchiida</taxon>
        <taxon>Pronocephalata</taxon>
        <taxon>Paramphistomoidea</taxon>
        <taxon>Paramphistomidae</taxon>
        <taxon>Calicophoron</taxon>
    </lineage>
</organism>
<evidence type="ECO:0000256" key="2">
    <source>
        <dbReference type="SAM" id="SignalP"/>
    </source>
</evidence>
<comment type="caution">
    <text evidence="3">The sequence shown here is derived from an EMBL/GenBank/DDBJ whole genome shotgun (WGS) entry which is preliminary data.</text>
</comment>
<dbReference type="AlphaFoldDB" id="A0AAV2T1T3"/>
<feature type="signal peptide" evidence="2">
    <location>
        <begin position="1"/>
        <end position="19"/>
    </location>
</feature>
<feature type="compositionally biased region" description="Polar residues" evidence="1">
    <location>
        <begin position="214"/>
        <end position="244"/>
    </location>
</feature>
<dbReference type="Proteomes" id="UP001497525">
    <property type="component" value="Unassembled WGS sequence"/>
</dbReference>
<evidence type="ECO:0000256" key="1">
    <source>
        <dbReference type="SAM" id="MobiDB-lite"/>
    </source>
</evidence>
<evidence type="ECO:0000313" key="4">
    <source>
        <dbReference type="Proteomes" id="UP001497525"/>
    </source>
</evidence>
<name>A0AAV2T1T3_CALDB</name>
<feature type="region of interest" description="Disordered" evidence="1">
    <location>
        <begin position="355"/>
        <end position="450"/>
    </location>
</feature>
<reference evidence="3" key="1">
    <citation type="submission" date="2024-06" db="EMBL/GenBank/DDBJ databases">
        <authorList>
            <person name="Liu X."/>
            <person name="Lenzi L."/>
            <person name="Haldenby T S."/>
            <person name="Uol C."/>
        </authorList>
    </citation>
    <scope>NUCLEOTIDE SEQUENCE</scope>
</reference>
<keyword evidence="2" id="KW-0732">Signal</keyword>
<gene>
    <name evidence="3" type="ORF">CDAUBV1_LOCUS3810</name>
</gene>
<dbReference type="EMBL" id="CAXLJL010000090">
    <property type="protein sequence ID" value="CAL5131393.1"/>
    <property type="molecule type" value="Genomic_DNA"/>
</dbReference>
<evidence type="ECO:0000313" key="3">
    <source>
        <dbReference type="EMBL" id="CAL5131393.1"/>
    </source>
</evidence>
<feature type="compositionally biased region" description="Pro residues" evidence="1">
    <location>
        <begin position="362"/>
        <end position="418"/>
    </location>
</feature>
<accession>A0AAV2T1T3</accession>
<feature type="chain" id="PRO_5043886957" evidence="2">
    <location>
        <begin position="20"/>
        <end position="450"/>
    </location>
</feature>
<feature type="region of interest" description="Disordered" evidence="1">
    <location>
        <begin position="198"/>
        <end position="339"/>
    </location>
</feature>
<sequence>MRRLLLGLVIVFVSTTIHGLPRSDLRPPPDMWLPGVFPSGVKPLDSQTAIRAMCFEEIRKPPVMRDLSHPPGTLDMDDELQVPEVLNLAVSGGFEEKFTNKDDEKKHMCKSHRANKKHSRKPILLCGASVCNVHPLLSTQPVYRVYKVAPVVIYLTRLTRFIHTPLTVVAEQKDVQDQPHLKDQLRGTGVQINYQHPSAEQHHSTAQPVPIGQGSRTDFSSPLNPSETLNQSPPAILPQTGTNSLPPPAPSGIIPPQSGVPSQPGLNIPPQPTNVPQTGAGFQPPSLVTSTPESAMLPKPALPPAAPSSNPIQPVAPLPAQPVAPMLPQQGRVPSPQSVLAPGIGPVLLPQPLNPAHSIPMSPQPAPVLPQPPLPAPALPQPPQPAPALPQPPLPSPVLPQPPLPAPALPQPPQPAPALPQLSLTTPTDGIAMGQNAVPPPRPVIPVNTQ</sequence>